<sequence>MSTSTSYKTTESVDITTSKLTVGTTTLIMDSSSYVSVTTQPFLSTTETVLTTIRSSSSVAMSTLPDRLSGLVSYRCVNSCYEIANSGEHKISPQVTTHILVECAKCTNEIALKRVFYTLRLKNGTNCGAHEFTSVESRNASISIVELFAYDKEINSSYKVEYVNFTAIIEDHNAKISDSYSFKLMVNQPPSGAKCTITPVSVSSLEKATFRSENWIDDDLIVSYNIFSKHRFNCHNRFLESIVKPFSLHDHKYLPLEQIQELILFVLSKKNCKRRN</sequence>
<organism evidence="1 2">
    <name type="scientific">Syphacia muris</name>
    <dbReference type="NCBI Taxonomy" id="451379"/>
    <lineage>
        <taxon>Eukaryota</taxon>
        <taxon>Metazoa</taxon>
        <taxon>Ecdysozoa</taxon>
        <taxon>Nematoda</taxon>
        <taxon>Chromadorea</taxon>
        <taxon>Rhabditida</taxon>
        <taxon>Spirurina</taxon>
        <taxon>Oxyuridomorpha</taxon>
        <taxon>Oxyuroidea</taxon>
        <taxon>Oxyuridae</taxon>
        <taxon>Syphacia</taxon>
    </lineage>
</organism>
<keyword evidence="1" id="KW-1185">Reference proteome</keyword>
<reference evidence="2" key="1">
    <citation type="submission" date="2017-02" db="UniProtKB">
        <authorList>
            <consortium name="WormBaseParasite"/>
        </authorList>
    </citation>
    <scope>IDENTIFICATION</scope>
</reference>
<evidence type="ECO:0000313" key="1">
    <source>
        <dbReference type="Proteomes" id="UP000046393"/>
    </source>
</evidence>
<dbReference type="Proteomes" id="UP000046393">
    <property type="component" value="Unplaced"/>
</dbReference>
<accession>A0A0N5ACQ7</accession>
<dbReference type="AlphaFoldDB" id="A0A0N5ACQ7"/>
<evidence type="ECO:0000313" key="2">
    <source>
        <dbReference type="WBParaSite" id="SMUV_0000193601-mRNA-1"/>
    </source>
</evidence>
<protein>
    <submittedName>
        <fullName evidence="2">REJ domain-containing protein</fullName>
    </submittedName>
</protein>
<name>A0A0N5ACQ7_9BILA</name>
<proteinExistence type="predicted"/>
<dbReference type="WBParaSite" id="SMUV_0000193601-mRNA-1">
    <property type="protein sequence ID" value="SMUV_0000193601-mRNA-1"/>
    <property type="gene ID" value="SMUV_0000193601"/>
</dbReference>